<keyword evidence="3" id="KW-1185">Reference proteome</keyword>
<sequence>MQKPIPNNKEHNVGADAFLVSKTDTHGKITYCNEPFIKIVGASEQDILGKPHNIIRHPDMPRIIFKLLWDKVKNKEEIFAYVKNLSFDGGHYWVYANITASIDQSGSIIGYYSVRRKANPKALQVIEPLYAKLLELEKTGSMEASSAYLTDLLNQKGVSYEEFSNTLQRL</sequence>
<dbReference type="Pfam" id="PF08447">
    <property type="entry name" value="PAS_3"/>
    <property type="match status" value="1"/>
</dbReference>
<evidence type="ECO:0000313" key="3">
    <source>
        <dbReference type="Proteomes" id="UP000196005"/>
    </source>
</evidence>
<dbReference type="PROSITE" id="PS50112">
    <property type="entry name" value="PAS"/>
    <property type="match status" value="1"/>
</dbReference>
<dbReference type="RefSeq" id="WP_192866756.1">
    <property type="nucleotide sequence ID" value="NZ_CP021416.1"/>
</dbReference>
<gene>
    <name evidence="2" type="ORF">Sdiek1_0192</name>
</gene>
<dbReference type="Gene3D" id="3.30.450.20">
    <property type="entry name" value="PAS domain"/>
    <property type="match status" value="1"/>
</dbReference>
<keyword evidence="2" id="KW-0675">Receptor</keyword>
<dbReference type="InterPro" id="IPR035965">
    <property type="entry name" value="PAS-like_dom_sf"/>
</dbReference>
<evidence type="ECO:0000259" key="1">
    <source>
        <dbReference type="PROSITE" id="PS50112"/>
    </source>
</evidence>
<organism evidence="2 3">
    <name type="scientific">Sulfurospirillum diekertiae</name>
    <dbReference type="NCBI Taxonomy" id="1854492"/>
    <lineage>
        <taxon>Bacteria</taxon>
        <taxon>Pseudomonadati</taxon>
        <taxon>Campylobacterota</taxon>
        <taxon>Epsilonproteobacteria</taxon>
        <taxon>Campylobacterales</taxon>
        <taxon>Sulfurospirillaceae</taxon>
        <taxon>Sulfurospirillum</taxon>
    </lineage>
</organism>
<dbReference type="NCBIfam" id="TIGR00229">
    <property type="entry name" value="sensory_box"/>
    <property type="match status" value="1"/>
</dbReference>
<dbReference type="InterPro" id="IPR013655">
    <property type="entry name" value="PAS_fold_3"/>
</dbReference>
<dbReference type="InterPro" id="IPR000014">
    <property type="entry name" value="PAS"/>
</dbReference>
<feature type="domain" description="PAS" evidence="1">
    <location>
        <begin position="24"/>
        <end position="75"/>
    </location>
</feature>
<dbReference type="CDD" id="cd00130">
    <property type="entry name" value="PAS"/>
    <property type="match status" value="1"/>
</dbReference>
<dbReference type="Proteomes" id="UP000196005">
    <property type="component" value="Chromosome"/>
</dbReference>
<dbReference type="EMBL" id="CP021416">
    <property type="protein sequence ID" value="ARU47375.1"/>
    <property type="molecule type" value="Genomic_DNA"/>
</dbReference>
<name>A0A1Y0HJ44_9BACT</name>
<reference evidence="3" key="1">
    <citation type="submission" date="2017-05" db="EMBL/GenBank/DDBJ databases">
        <title>Dechlorination kinetics govern the competition between two new strains of the genus Sulfurospirillum.</title>
        <authorList>
            <person name="Buttet G.F."/>
            <person name="Murray A.M."/>
            <person name="Goris T."/>
            <person name="Burion M."/>
            <person name="Lin B."/>
            <person name="Rolle M."/>
            <person name="Maillard J."/>
        </authorList>
    </citation>
    <scope>NUCLEOTIDE SEQUENCE [LARGE SCALE GENOMIC DNA]</scope>
    <source>
        <strain evidence="3">SL2-1</strain>
    </source>
</reference>
<dbReference type="AlphaFoldDB" id="A0A1Y0HJ44"/>
<dbReference type="SUPFAM" id="SSF55785">
    <property type="entry name" value="PYP-like sensor domain (PAS domain)"/>
    <property type="match status" value="1"/>
</dbReference>
<protein>
    <submittedName>
        <fullName evidence="2">Aerotaxis receptor</fullName>
    </submittedName>
</protein>
<dbReference type="KEGG" id="suls:Sdiek1_0192"/>
<evidence type="ECO:0000313" key="2">
    <source>
        <dbReference type="EMBL" id="ARU47375.1"/>
    </source>
</evidence>
<accession>A0A1Y0HJ44</accession>
<proteinExistence type="predicted"/>